<dbReference type="SUPFAM" id="SSF53098">
    <property type="entry name" value="Ribonuclease H-like"/>
    <property type="match status" value="1"/>
</dbReference>
<dbReference type="PANTHER" id="PTHR12801:SF45">
    <property type="entry name" value="RNA EXONUCLEASE 4"/>
    <property type="match status" value="1"/>
</dbReference>
<evidence type="ECO:0000313" key="5">
    <source>
        <dbReference type="Proteomes" id="UP000076738"/>
    </source>
</evidence>
<dbReference type="GO" id="GO:0003676">
    <property type="term" value="F:nucleic acid binding"/>
    <property type="evidence" value="ECO:0007669"/>
    <property type="project" value="InterPro"/>
</dbReference>
<keyword evidence="5" id="KW-1185">Reference proteome</keyword>
<dbReference type="PANTHER" id="PTHR12801">
    <property type="entry name" value="RNA EXONUCLEASE REXO1 / RECO3 FAMILY MEMBER-RELATED"/>
    <property type="match status" value="1"/>
</dbReference>
<dbReference type="AlphaFoldDB" id="A0A167LCE6"/>
<dbReference type="InterPro" id="IPR012337">
    <property type="entry name" value="RNaseH-like_sf"/>
</dbReference>
<dbReference type="GO" id="GO:0005634">
    <property type="term" value="C:nucleus"/>
    <property type="evidence" value="ECO:0007669"/>
    <property type="project" value="TreeGrafter"/>
</dbReference>
<keyword evidence="3" id="KW-0269">Exonuclease</keyword>
<keyword evidence="2" id="KW-0378">Hydrolase</keyword>
<keyword evidence="1" id="KW-0540">Nuclease</keyword>
<name>A0A167LCE6_CALVF</name>
<dbReference type="InterPro" id="IPR036397">
    <property type="entry name" value="RNaseH_sf"/>
</dbReference>
<evidence type="ECO:0000256" key="2">
    <source>
        <dbReference type="ARBA" id="ARBA00022801"/>
    </source>
</evidence>
<accession>A0A167LCE6</accession>
<evidence type="ECO:0008006" key="6">
    <source>
        <dbReference type="Google" id="ProtNLM"/>
    </source>
</evidence>
<dbReference type="OrthoDB" id="8191639at2759"/>
<evidence type="ECO:0000256" key="1">
    <source>
        <dbReference type="ARBA" id="ARBA00022722"/>
    </source>
</evidence>
<dbReference type="STRING" id="1330018.A0A167LCE6"/>
<dbReference type="GO" id="GO:0004527">
    <property type="term" value="F:exonuclease activity"/>
    <property type="evidence" value="ECO:0007669"/>
    <property type="project" value="UniProtKB-KW"/>
</dbReference>
<dbReference type="Gene3D" id="3.30.420.10">
    <property type="entry name" value="Ribonuclease H-like superfamily/Ribonuclease H"/>
    <property type="match status" value="1"/>
</dbReference>
<sequence length="206" mass="23586">MGSAVSLATQWVVASNGAHLLARVSVRDFSHELIYDWFVRPPPTIQVVDYRTDELELNPEDLFGTRAVHFETAQNDVWDLLRGRLLIGHRLWDSLHLLNIRHPLDDTRDLALYLPFQPALNRNAPPLLNIPHPIIVPLADLTQRHLASVHHLPFRNPRENPPDNAEAQMLLYQAARQAWEDCVARGIPTSAPPPNQYRIGEHNYYL</sequence>
<protein>
    <recommendedName>
        <fullName evidence="6">Exonuclease domain-containing protein</fullName>
    </recommendedName>
</protein>
<evidence type="ECO:0000256" key="3">
    <source>
        <dbReference type="ARBA" id="ARBA00022839"/>
    </source>
</evidence>
<dbReference type="InterPro" id="IPR047021">
    <property type="entry name" value="REXO1/3/4-like"/>
</dbReference>
<reference evidence="4 5" key="1">
    <citation type="journal article" date="2016" name="Mol. Biol. Evol.">
        <title>Comparative Genomics of Early-Diverging Mushroom-Forming Fungi Provides Insights into the Origins of Lignocellulose Decay Capabilities.</title>
        <authorList>
            <person name="Nagy L.G."/>
            <person name="Riley R."/>
            <person name="Tritt A."/>
            <person name="Adam C."/>
            <person name="Daum C."/>
            <person name="Floudas D."/>
            <person name="Sun H."/>
            <person name="Yadav J.S."/>
            <person name="Pangilinan J."/>
            <person name="Larsson K.H."/>
            <person name="Matsuura K."/>
            <person name="Barry K."/>
            <person name="Labutti K."/>
            <person name="Kuo R."/>
            <person name="Ohm R.A."/>
            <person name="Bhattacharya S.S."/>
            <person name="Shirouzu T."/>
            <person name="Yoshinaga Y."/>
            <person name="Martin F.M."/>
            <person name="Grigoriev I.V."/>
            <person name="Hibbett D.S."/>
        </authorList>
    </citation>
    <scope>NUCLEOTIDE SEQUENCE [LARGE SCALE GENOMIC DNA]</scope>
    <source>
        <strain evidence="4 5">TUFC12733</strain>
    </source>
</reference>
<dbReference type="EMBL" id="KV417288">
    <property type="protein sequence ID" value="KZO95547.1"/>
    <property type="molecule type" value="Genomic_DNA"/>
</dbReference>
<evidence type="ECO:0000313" key="4">
    <source>
        <dbReference type="EMBL" id="KZO95547.1"/>
    </source>
</evidence>
<gene>
    <name evidence="4" type="ORF">CALVIDRAFT_159908</name>
</gene>
<organism evidence="4 5">
    <name type="scientific">Calocera viscosa (strain TUFC12733)</name>
    <dbReference type="NCBI Taxonomy" id="1330018"/>
    <lineage>
        <taxon>Eukaryota</taxon>
        <taxon>Fungi</taxon>
        <taxon>Dikarya</taxon>
        <taxon>Basidiomycota</taxon>
        <taxon>Agaricomycotina</taxon>
        <taxon>Dacrymycetes</taxon>
        <taxon>Dacrymycetales</taxon>
        <taxon>Dacrymycetaceae</taxon>
        <taxon>Calocera</taxon>
    </lineage>
</organism>
<dbReference type="Proteomes" id="UP000076738">
    <property type="component" value="Unassembled WGS sequence"/>
</dbReference>
<proteinExistence type="predicted"/>